<keyword evidence="2" id="KW-1185">Reference proteome</keyword>
<proteinExistence type="predicted"/>
<organism evidence="1 2">
    <name type="scientific">Protopolystoma xenopodis</name>
    <dbReference type="NCBI Taxonomy" id="117903"/>
    <lineage>
        <taxon>Eukaryota</taxon>
        <taxon>Metazoa</taxon>
        <taxon>Spiralia</taxon>
        <taxon>Lophotrochozoa</taxon>
        <taxon>Platyhelminthes</taxon>
        <taxon>Monogenea</taxon>
        <taxon>Polyopisthocotylea</taxon>
        <taxon>Polystomatidea</taxon>
        <taxon>Polystomatidae</taxon>
        <taxon>Protopolystoma</taxon>
    </lineage>
</organism>
<evidence type="ECO:0000313" key="1">
    <source>
        <dbReference type="EMBL" id="VEL12406.1"/>
    </source>
</evidence>
<feature type="non-terminal residue" evidence="1">
    <location>
        <position position="278"/>
    </location>
</feature>
<protein>
    <submittedName>
        <fullName evidence="1">Uncharacterized protein</fullName>
    </submittedName>
</protein>
<dbReference type="Proteomes" id="UP000784294">
    <property type="component" value="Unassembled WGS sequence"/>
</dbReference>
<sequence>MVPRDAHRHADVCILCFAHRRCKETLQPILTPGACSVHLSWIVCQHQRLPLVLWPRGTHLLSHRPDQSFLSLQTGLHPIFCRTPLSLFLSLSLFSSDHVHTLSVPVPARRQPLLLVGPPIFRSAHVPVPSSPVSYSNAPFWRPTDARKRGLSSMAVYRAHFSRFHEDFYADSLHTAHNLTPGYCSFSSELCHAEPSYPIAPFLHTDLPPAGQTDGLVGRGSTPSTACLAWASETTGFTQPRAQECADGADAAGDLFWHQLASGWPETRLTAVRRLHRL</sequence>
<accession>A0A448WI55</accession>
<reference evidence="1" key="1">
    <citation type="submission" date="2018-11" db="EMBL/GenBank/DDBJ databases">
        <authorList>
            <consortium name="Pathogen Informatics"/>
        </authorList>
    </citation>
    <scope>NUCLEOTIDE SEQUENCE</scope>
</reference>
<dbReference type="AlphaFoldDB" id="A0A448WI55"/>
<name>A0A448WI55_9PLAT</name>
<comment type="caution">
    <text evidence="1">The sequence shown here is derived from an EMBL/GenBank/DDBJ whole genome shotgun (WGS) entry which is preliminary data.</text>
</comment>
<evidence type="ECO:0000313" key="2">
    <source>
        <dbReference type="Proteomes" id="UP000784294"/>
    </source>
</evidence>
<gene>
    <name evidence="1" type="ORF">PXEA_LOCUS5846</name>
</gene>
<dbReference type="EMBL" id="CAAALY010014684">
    <property type="protein sequence ID" value="VEL12406.1"/>
    <property type="molecule type" value="Genomic_DNA"/>
</dbReference>